<dbReference type="EMBL" id="JAATJU010025064">
    <property type="protein sequence ID" value="KAH0504433.1"/>
    <property type="molecule type" value="Genomic_DNA"/>
</dbReference>
<dbReference type="Pfam" id="PF22005">
    <property type="entry name" value="WWE_1"/>
    <property type="match status" value="2"/>
</dbReference>
<evidence type="ECO:0000256" key="11">
    <source>
        <dbReference type="ARBA" id="ARBA00023027"/>
    </source>
</evidence>
<dbReference type="InterPro" id="IPR057051">
    <property type="entry name" value="PARP14_RPM_1"/>
</dbReference>
<evidence type="ECO:0000256" key="2">
    <source>
        <dbReference type="ARBA" id="ARBA00004496"/>
    </source>
</evidence>
<feature type="domain" description="WWE" evidence="15">
    <location>
        <begin position="1574"/>
        <end position="1652"/>
    </location>
</feature>
<evidence type="ECO:0000313" key="19">
    <source>
        <dbReference type="Proteomes" id="UP000710432"/>
    </source>
</evidence>
<dbReference type="SUPFAM" id="SSF117839">
    <property type="entry name" value="WWE domain"/>
    <property type="match status" value="2"/>
</dbReference>
<dbReference type="InterPro" id="IPR057050">
    <property type="entry name" value="RRM_PARP14_2"/>
</dbReference>
<dbReference type="GO" id="GO:0060334">
    <property type="term" value="P:regulation of type II interferon-mediated signaling pathway"/>
    <property type="evidence" value="ECO:0007669"/>
    <property type="project" value="UniProtKB-ARBA"/>
</dbReference>
<dbReference type="GO" id="GO:0003714">
    <property type="term" value="F:transcription corepressor activity"/>
    <property type="evidence" value="ECO:0007669"/>
    <property type="project" value="TreeGrafter"/>
</dbReference>
<dbReference type="Gene3D" id="3.30.720.50">
    <property type="match status" value="2"/>
</dbReference>
<dbReference type="CDD" id="cd02907">
    <property type="entry name" value="Macro_Af1521_BAL-like"/>
    <property type="match status" value="1"/>
</dbReference>
<sequence length="2016" mass="224916">MAASGPFPLLVEGSWGPDPPKTLINKLQTYFQSRKKSGGGECEVVLQPGSPASFLVLFSPEDVRQNVLEKGNHELVWPGKGTFKLTVRLPKDPDEASVSKEAVPGKESKTKKGAAGKDDLDTTHSPSNRSEKKEDVSKECETVPSMVAFENLPEKVTDIVLTILVENISGFPSTDFKVEVIRDFGVAVVTFQKPIDRGAADTGAADTGIADKGAADTGAADTYAADTGGADTGATDTGGADTGAADTGIADMGAADTGAADMGLQTQYKDKKNVKNTTNTKKFISDCMGHHSNRQLQLAPRLLETTNVVRVENLPPGVDDYQLQLYFENPSIGGGRVTQVECFPEESSALVEFSDCKVLDTILAKKHSFNRMPLSVFPYYPSLGTALYGEEKPLVKLPASFQESLDLSLWKFFQKNNCLIEEINDKMRRCHCELTWSDINGTVTIRPAASLVSHRPSIKTWQRDTSEVLSGIKAKYEVKVFEVYPPVWDIIQHEVGDDRVLIEFDKESLTLAGKSEDVQDIGQKIKELIDSTTEKVRKEEQSVKEKVAISPGKHFLLQHSGFLEDLRKENPEMEIHYDAATQHLCFKGFRADVYKVKCDIQEKMYYMTQKDVPIPSEVFMFLQQVDSQEFSKTLFEAQKILAKYELNGTALLLMACSFRALAEAEKKMLDALSYKIIGVEDKEVFRGNEWKKKIHSLQKRHSSTASITIKDELTSGTPAEVIIAGCVKEVNEIYDQLFEFLENTMKMERLVEIESVLIFEYLRSDRKLFWPKIKKANVQASFKLQDEPKGILLTGSKSKVLECMNMVRQIRDSVCIKRFQNDKPGDRHFFQDKASYYKSEIKRLYGCIIELQEGAEKDKGSLKEKKCLLQKDIAPGVTLIVQQGDLARFPADVVVNAANENLKQIDGLALALSKAAGPELQAECDKIVRNGGVVKTGNAVISKPGKLPCHHVIHAVGPRWDGNKAQECVSLLKRAVERSLTLAEEVKCQSIAMPAISSGIFGFSLDQCVATIVSAIKDNFQRQPDRRTLKKIYLVDISAKVAGAFAEAVETTYKASLSPTASQSSLSALELVPPGETPQKQQTQDCVLVSPEGLKIRLVEEGVQNAKTDVIVNSIPSDLALNKGPLSKALLEKAGPELQKELNEAGQGISVKAGTILQTSGCHLNCHHVFHVVAPQWKVNDTAWSLKIMKNIIRDCLGTTEALSLQTIGFPAIGTGNLGFPKPEFAKLIISEVLKFSSKNHLKTLQEVQFLLHPKDVENIQAFSDEFDKRSHGNPSDTQDFYGSLSSPTLGVHEMNIGPILFQVATGDITKEVADVIVNSTSKTFNLKSAQQNSEYIVTEGGSLRCKSIIHVVGGNDVKRSVSCVLEECEQRNYSSICLPAIGTGSAQQDPDAVAKAIMDAIEEFIQKTSVQAVKKVKVVIFQPHMLSVFYDNMKDREGSPAPPQPSLLSKISSFFGFSKHTPHKQNTLFLEKKIEQTVFQVCGIDEDSVEHTISWIQNLIAQEQLSYCSDDECVRDFGEKEYKKLNELQERLNIIIELDQKTPLIKVTGISRDVIEARDEIENLIKSIRLAKEKESQADYVLTFVEWRYIDNNVIHCFDKITNMQLEKARQAKHKSTVVKINNQDFTVNFRTNMATGPQGQSVTVQRILKDEGSAQQDPDAVAKAIMDAIEEFIQKTSVQAVKKVKVVIFQPHMLSVFYDNMKDREGSPAPPQPSLLSKISSFFGFSKHTPHKQNTLFLEKKIEQTVFQVCGIDEDSVERTISWIQNLITQEQLSYRSDDECVRDFGEKEYKKLNELQERLNIIIELDQKTPLIKVTGISRDVIEARDEIENLIKAKEKESQADYVLTFLEWRYIVNNITHCFDKTATMQLENARQAKHRSTVVKINNQNFIVNLKTNMATGPQGQSVTVQRILKDEAEIPSNWSDMGQKKLLVVSLQTNDPEYITVANQFHQTCQNFAIEKIARIQNPALWRKYQANKKIMDEKNGHERNENQLFHGTEASSIPQLNSHGFNRS</sequence>
<dbReference type="InterPro" id="IPR052056">
    <property type="entry name" value="Mono-ARTD/PARP"/>
</dbReference>
<dbReference type="PROSITE" id="PS50918">
    <property type="entry name" value="WWE"/>
    <property type="match status" value="1"/>
</dbReference>
<evidence type="ECO:0000256" key="8">
    <source>
        <dbReference type="ARBA" id="ARBA00022737"/>
    </source>
</evidence>
<dbReference type="CDD" id="cd02903">
    <property type="entry name" value="Macro_BAL-like"/>
    <property type="match status" value="1"/>
</dbReference>
<dbReference type="InterPro" id="IPR012317">
    <property type="entry name" value="Poly(ADP-ribose)pol_cat_dom"/>
</dbReference>
<reference evidence="18" key="1">
    <citation type="submission" date="2020-03" db="EMBL/GenBank/DDBJ databases">
        <title>Studies in the Genomics of Life Span.</title>
        <authorList>
            <person name="Glass D."/>
        </authorList>
    </citation>
    <scope>NUCLEOTIDE SEQUENCE</scope>
    <source>
        <strain evidence="18">LTLLF</strain>
        <tissue evidence="18">Muscle</tissue>
    </source>
</reference>
<dbReference type="Gene3D" id="3.40.220.10">
    <property type="entry name" value="Leucine Aminopeptidase, subunit E, domain 1"/>
    <property type="match status" value="3"/>
</dbReference>
<dbReference type="InterPro" id="IPR054596">
    <property type="entry name" value="PARP14_WWE"/>
</dbReference>
<comment type="caution">
    <text evidence="18">The sequence shown here is derived from an EMBL/GenBank/DDBJ whole genome shotgun (WGS) entry which is preliminary data.</text>
</comment>
<dbReference type="InterPro" id="IPR057045">
    <property type="entry name" value="PARP14_KH_3"/>
</dbReference>
<evidence type="ECO:0000259" key="16">
    <source>
        <dbReference type="PROSITE" id="PS51059"/>
    </source>
</evidence>
<evidence type="ECO:0000256" key="9">
    <source>
        <dbReference type="ARBA" id="ARBA00022765"/>
    </source>
</evidence>
<dbReference type="InterPro" id="IPR057043">
    <property type="entry name" value="PARP14_KH_2"/>
</dbReference>
<evidence type="ECO:0000256" key="6">
    <source>
        <dbReference type="ARBA" id="ARBA00022679"/>
    </source>
</evidence>
<evidence type="ECO:0000256" key="13">
    <source>
        <dbReference type="ARBA" id="ARBA00024347"/>
    </source>
</evidence>
<keyword evidence="10" id="KW-0391">Immunity</keyword>
<keyword evidence="8" id="KW-0677">Repeat</keyword>
<dbReference type="GO" id="GO:0010629">
    <property type="term" value="P:negative regulation of gene expression"/>
    <property type="evidence" value="ECO:0007669"/>
    <property type="project" value="TreeGrafter"/>
</dbReference>
<dbReference type="Pfam" id="PF23222">
    <property type="entry name" value="RRM_PARP14_1"/>
    <property type="match status" value="1"/>
</dbReference>
<dbReference type="GO" id="GO:0001961">
    <property type="term" value="P:positive regulation of cytokine-mediated signaling pathway"/>
    <property type="evidence" value="ECO:0007669"/>
    <property type="project" value="UniProtKB-ARBA"/>
</dbReference>
<keyword evidence="3" id="KW-0963">Cytoplasm</keyword>
<dbReference type="PANTHER" id="PTHR14453:SF89">
    <property type="entry name" value="PROTEIN MONO-ADP-RIBOSYLTRANSFERASE PARP14"/>
    <property type="match status" value="1"/>
</dbReference>
<dbReference type="PROSITE" id="PS51154">
    <property type="entry name" value="MACRO"/>
    <property type="match status" value="3"/>
</dbReference>
<dbReference type="FunFam" id="3.40.220.10:FF:000010">
    <property type="entry name" value="Poly [ADP-ribose] polymerase"/>
    <property type="match status" value="1"/>
</dbReference>
<dbReference type="InterPro" id="IPR057046">
    <property type="entry name" value="PARP14_KH_4"/>
</dbReference>
<proteinExistence type="inferred from homology"/>
<gene>
    <name evidence="18" type="ORF">LTLLF_106075</name>
</gene>
<dbReference type="InterPro" id="IPR037197">
    <property type="entry name" value="WWE_dom_sf"/>
</dbReference>
<keyword evidence="6" id="KW-0808">Transferase</keyword>
<dbReference type="InterPro" id="IPR002589">
    <property type="entry name" value="Macro_dom"/>
</dbReference>
<protein>
    <submittedName>
        <fullName evidence="18">Poly [ADP-ribose] polymerase 14</fullName>
    </submittedName>
</protein>
<keyword evidence="5" id="KW-0328">Glycosyltransferase</keyword>
<evidence type="ECO:0000259" key="15">
    <source>
        <dbReference type="PROSITE" id="PS50918"/>
    </source>
</evidence>
<feature type="compositionally biased region" description="Basic and acidic residues" evidence="14">
    <location>
        <begin position="129"/>
        <end position="139"/>
    </location>
</feature>
<dbReference type="PANTHER" id="PTHR14453">
    <property type="entry name" value="PARP/ZINC FINGER CCCH TYPE DOMAIN CONTAINING PROTEIN"/>
    <property type="match status" value="1"/>
</dbReference>
<name>A0A8J6G629_MICOH</name>
<keyword evidence="9" id="KW-0013">ADP-ribosylation</keyword>
<dbReference type="InterPro" id="IPR057044">
    <property type="entry name" value="PARP14_KH_1"/>
</dbReference>
<dbReference type="Pfam" id="PF23248">
    <property type="entry name" value="KH_PARP14_2"/>
    <property type="match status" value="1"/>
</dbReference>
<dbReference type="Pfam" id="PF23245">
    <property type="entry name" value="RRM_PARP14_2"/>
    <property type="match status" value="1"/>
</dbReference>
<evidence type="ECO:0000313" key="18">
    <source>
        <dbReference type="EMBL" id="KAH0504433.1"/>
    </source>
</evidence>
<evidence type="ECO:0000256" key="7">
    <source>
        <dbReference type="ARBA" id="ARBA00022695"/>
    </source>
</evidence>
<keyword evidence="12" id="KW-0539">Nucleus</keyword>
<dbReference type="GO" id="GO:1990404">
    <property type="term" value="F:NAD+-protein mono-ADP-ribosyltransferase activity"/>
    <property type="evidence" value="ECO:0007669"/>
    <property type="project" value="TreeGrafter"/>
</dbReference>
<dbReference type="InterPro" id="IPR057049">
    <property type="entry name" value="PARP14_KH_8"/>
</dbReference>
<dbReference type="Proteomes" id="UP000710432">
    <property type="component" value="Unassembled WGS sequence"/>
</dbReference>
<accession>A0A8J6G629</accession>
<dbReference type="Gene3D" id="3.30.70.330">
    <property type="match status" value="2"/>
</dbReference>
<evidence type="ECO:0000256" key="12">
    <source>
        <dbReference type="ARBA" id="ARBA00023242"/>
    </source>
</evidence>
<organism evidence="18 19">
    <name type="scientific">Microtus ochrogaster</name>
    <name type="common">Prairie vole</name>
    <dbReference type="NCBI Taxonomy" id="79684"/>
    <lineage>
        <taxon>Eukaryota</taxon>
        <taxon>Metazoa</taxon>
        <taxon>Chordata</taxon>
        <taxon>Craniata</taxon>
        <taxon>Vertebrata</taxon>
        <taxon>Euteleostomi</taxon>
        <taxon>Mammalia</taxon>
        <taxon>Eutheria</taxon>
        <taxon>Euarchontoglires</taxon>
        <taxon>Glires</taxon>
        <taxon>Rodentia</taxon>
        <taxon>Myomorpha</taxon>
        <taxon>Muroidea</taxon>
        <taxon>Cricetidae</taxon>
        <taxon>Arvicolinae</taxon>
        <taxon>Microtus</taxon>
    </lineage>
</organism>
<dbReference type="Pfam" id="PF23084">
    <property type="entry name" value="KH_PARP14_1"/>
    <property type="match status" value="1"/>
</dbReference>
<feature type="domain" description="Macro" evidence="17">
    <location>
        <begin position="1083"/>
        <end position="1271"/>
    </location>
</feature>
<dbReference type="InterPro" id="IPR043472">
    <property type="entry name" value="Macro_dom-like"/>
</dbReference>
<comment type="subcellular location">
    <subcellularLocation>
        <location evidence="2">Cytoplasm</location>
    </subcellularLocation>
    <subcellularLocation>
        <location evidence="1">Nucleus</location>
    </subcellularLocation>
</comment>
<dbReference type="GO" id="GO:0005634">
    <property type="term" value="C:nucleus"/>
    <property type="evidence" value="ECO:0007669"/>
    <property type="project" value="UniProtKB-SubCell"/>
</dbReference>
<dbReference type="GO" id="GO:0005737">
    <property type="term" value="C:cytoplasm"/>
    <property type="evidence" value="ECO:0007669"/>
    <property type="project" value="UniProtKB-SubCell"/>
</dbReference>
<evidence type="ECO:0000259" key="17">
    <source>
        <dbReference type="PROSITE" id="PS51154"/>
    </source>
</evidence>
<evidence type="ECO:0000256" key="1">
    <source>
        <dbReference type="ARBA" id="ARBA00004123"/>
    </source>
</evidence>
<dbReference type="Pfam" id="PF01661">
    <property type="entry name" value="Macro"/>
    <property type="match status" value="3"/>
</dbReference>
<dbReference type="Pfam" id="PF23085">
    <property type="entry name" value="RRM_PARP14_3"/>
    <property type="match status" value="1"/>
</dbReference>
<feature type="region of interest" description="Disordered" evidence="14">
    <location>
        <begin position="94"/>
        <end position="139"/>
    </location>
</feature>
<evidence type="ECO:0000256" key="4">
    <source>
        <dbReference type="ARBA" id="ARBA00022588"/>
    </source>
</evidence>
<feature type="compositionally biased region" description="Basic and acidic residues" evidence="14">
    <location>
        <begin position="94"/>
        <end position="122"/>
    </location>
</feature>
<dbReference type="PROSITE" id="PS51059">
    <property type="entry name" value="PARP_CATALYTIC"/>
    <property type="match status" value="1"/>
</dbReference>
<evidence type="ECO:0000256" key="14">
    <source>
        <dbReference type="SAM" id="MobiDB-lite"/>
    </source>
</evidence>
<dbReference type="InterPro" id="IPR057047">
    <property type="entry name" value="PARP14_KH_5"/>
</dbReference>
<dbReference type="GO" id="GO:0016779">
    <property type="term" value="F:nucleotidyltransferase activity"/>
    <property type="evidence" value="ECO:0007669"/>
    <property type="project" value="UniProtKB-KW"/>
</dbReference>
<dbReference type="SUPFAM" id="SSF56399">
    <property type="entry name" value="ADP-ribosylation"/>
    <property type="match status" value="1"/>
</dbReference>
<dbReference type="InterPro" id="IPR012677">
    <property type="entry name" value="Nucleotide-bd_a/b_plait_sf"/>
</dbReference>
<dbReference type="Gene3D" id="3.90.228.10">
    <property type="match status" value="1"/>
</dbReference>
<keyword evidence="7" id="KW-0548">Nucleotidyltransferase</keyword>
<dbReference type="Pfam" id="PF23254">
    <property type="entry name" value="KH_PARP14_8"/>
    <property type="match status" value="2"/>
</dbReference>
<dbReference type="GO" id="GO:0003950">
    <property type="term" value="F:NAD+ poly-ADP-ribosyltransferase activity"/>
    <property type="evidence" value="ECO:0007669"/>
    <property type="project" value="InterPro"/>
</dbReference>
<dbReference type="CDD" id="cd12300">
    <property type="entry name" value="RRM1_PAR14"/>
    <property type="match status" value="1"/>
</dbReference>
<comment type="similarity">
    <text evidence="13">Belongs to the ARTD/PARP family.</text>
</comment>
<dbReference type="GO" id="GO:0070212">
    <property type="term" value="P:protein poly-ADP-ribosylation"/>
    <property type="evidence" value="ECO:0007669"/>
    <property type="project" value="TreeGrafter"/>
</dbReference>
<dbReference type="SMART" id="SM00506">
    <property type="entry name" value="A1pp"/>
    <property type="match status" value="3"/>
</dbReference>
<feature type="domain" description="PARP catalytic" evidence="16">
    <location>
        <begin position="1921"/>
        <end position="2016"/>
    </location>
</feature>
<evidence type="ECO:0000256" key="3">
    <source>
        <dbReference type="ARBA" id="ARBA00022490"/>
    </source>
</evidence>
<dbReference type="GO" id="GO:0045087">
    <property type="term" value="P:innate immune response"/>
    <property type="evidence" value="ECO:0007669"/>
    <property type="project" value="UniProtKB-KW"/>
</dbReference>
<feature type="domain" description="Macro" evidence="17">
    <location>
        <begin position="866"/>
        <end position="1053"/>
    </location>
</feature>
<dbReference type="Pfam" id="PF23249">
    <property type="entry name" value="KH_PARP14_3"/>
    <property type="match status" value="1"/>
</dbReference>
<feature type="domain" description="Macro" evidence="17">
    <location>
        <begin position="1289"/>
        <end position="1438"/>
    </location>
</feature>
<keyword evidence="4" id="KW-0399">Innate immunity</keyword>
<dbReference type="Pfam" id="PF23251">
    <property type="entry name" value="KH_PARP14_4"/>
    <property type="match status" value="1"/>
</dbReference>
<dbReference type="Pfam" id="PF23252">
    <property type="entry name" value="KH_PARP14_5"/>
    <property type="match status" value="1"/>
</dbReference>
<dbReference type="InterPro" id="IPR057048">
    <property type="entry name" value="PARP14_KH_6"/>
</dbReference>
<dbReference type="InterPro" id="IPR004170">
    <property type="entry name" value="WWE_dom"/>
</dbReference>
<evidence type="ECO:0000256" key="10">
    <source>
        <dbReference type="ARBA" id="ARBA00022859"/>
    </source>
</evidence>
<dbReference type="SUPFAM" id="SSF52949">
    <property type="entry name" value="Macro domain-like"/>
    <property type="match status" value="4"/>
</dbReference>
<dbReference type="Pfam" id="PF23253">
    <property type="entry name" value="KH_PARP14_6"/>
    <property type="match status" value="1"/>
</dbReference>
<keyword evidence="11" id="KW-0520">NAD</keyword>
<evidence type="ECO:0000256" key="5">
    <source>
        <dbReference type="ARBA" id="ARBA00022676"/>
    </source>
</evidence>